<dbReference type="EMBL" id="AODM01000016">
    <property type="protein sequence ID" value="EUJ59542.1"/>
    <property type="molecule type" value="Genomic_DNA"/>
</dbReference>
<sequence>MNKSAERGHDAVNHPIHYNTGGIETLDYIKAKIPHYASFAIGNIIKYVSRYENKNGIEDLKKGALLSE</sequence>
<accession>W7DGH2</accession>
<evidence type="ECO:0000313" key="2">
    <source>
        <dbReference type="Proteomes" id="UP000019241"/>
    </source>
</evidence>
<dbReference type="Pfam" id="PF11753">
    <property type="entry name" value="DUF3310"/>
    <property type="match status" value="1"/>
</dbReference>
<dbReference type="Proteomes" id="UP000019241">
    <property type="component" value="Unassembled WGS sequence"/>
</dbReference>
<proteinExistence type="predicted"/>
<dbReference type="PATRIC" id="fig|1265822.4.peg.1127"/>
<comment type="caution">
    <text evidence="1">The sequence shown here is derived from an EMBL/GenBank/DDBJ whole genome shotgun (WGS) entry which is preliminary data.</text>
</comment>
<gene>
    <name evidence="1" type="ORF">MCOL2_05540</name>
</gene>
<name>W7DGH2_9LIST</name>
<evidence type="ECO:0000313" key="1">
    <source>
        <dbReference type="EMBL" id="EUJ59542.1"/>
    </source>
</evidence>
<dbReference type="AlphaFoldDB" id="W7DGH2"/>
<protein>
    <submittedName>
        <fullName evidence="1">Gp62 protein</fullName>
    </submittedName>
</protein>
<dbReference type="InterPro" id="IPR021739">
    <property type="entry name" value="SaV-like"/>
</dbReference>
<organism evidence="1 2">
    <name type="scientific">Listeria fleischmannii FSL S10-1203</name>
    <dbReference type="NCBI Taxonomy" id="1265822"/>
    <lineage>
        <taxon>Bacteria</taxon>
        <taxon>Bacillati</taxon>
        <taxon>Bacillota</taxon>
        <taxon>Bacilli</taxon>
        <taxon>Bacillales</taxon>
        <taxon>Listeriaceae</taxon>
        <taxon>Listeria</taxon>
    </lineage>
</organism>
<reference evidence="1 2" key="1">
    <citation type="submission" date="2012-12" db="EMBL/GenBank/DDBJ databases">
        <title>Novel taxa of Listeriaceae from agricultural environments in the United States.</title>
        <authorList>
            <person name="den Bakker H.C."/>
            <person name="Allred A."/>
            <person name="Warchocki S."/>
            <person name="Wright E.M."/>
            <person name="Burrell A."/>
            <person name="Nightingale K.K."/>
            <person name="Kephart D."/>
            <person name="Wiedmann M."/>
        </authorList>
    </citation>
    <scope>NUCLEOTIDE SEQUENCE [LARGE SCALE GENOMIC DNA]</scope>
    <source>
        <strain evidence="1 2">FSL S10-1203</strain>
    </source>
</reference>